<dbReference type="PANTHER" id="PTHR38011">
    <property type="entry name" value="DIHYDROFOLATE REDUCTASE FAMILY PROTEIN (AFU_ORTHOLOGUE AFUA_8G06820)"/>
    <property type="match status" value="1"/>
</dbReference>
<reference evidence="2 3" key="1">
    <citation type="submission" date="2019-06" db="EMBL/GenBank/DDBJ databases">
        <title>Sequencing the genomes of 1000 actinobacteria strains.</title>
        <authorList>
            <person name="Klenk H.-P."/>
        </authorList>
    </citation>
    <scope>NUCLEOTIDE SEQUENCE [LARGE SCALE GENOMIC DNA]</scope>
    <source>
        <strain evidence="2 3">DSM 45671</strain>
    </source>
</reference>
<name>A0A561T012_9PSEU</name>
<dbReference type="OrthoDB" id="7342392at2"/>
<dbReference type="InterPro" id="IPR024072">
    <property type="entry name" value="DHFR-like_dom_sf"/>
</dbReference>
<organism evidence="2 3">
    <name type="scientific">Pseudonocardia hierapolitana</name>
    <dbReference type="NCBI Taxonomy" id="1128676"/>
    <lineage>
        <taxon>Bacteria</taxon>
        <taxon>Bacillati</taxon>
        <taxon>Actinomycetota</taxon>
        <taxon>Actinomycetes</taxon>
        <taxon>Pseudonocardiales</taxon>
        <taxon>Pseudonocardiaceae</taxon>
        <taxon>Pseudonocardia</taxon>
    </lineage>
</organism>
<dbReference type="Proteomes" id="UP000321261">
    <property type="component" value="Unassembled WGS sequence"/>
</dbReference>
<feature type="domain" description="Bacterial bifunctional deaminase-reductase C-terminal" evidence="1">
    <location>
        <begin position="2"/>
        <end position="182"/>
    </location>
</feature>
<sequence length="214" mass="23065">MKLIVHEFVSLDGVMQSPGSPEEDAGGGFDRGGWQVPFTVDEDFGRIVGGWFDHADEFLLGRSTYEMIRGFWSHVTDPGDVVAAKLNGLPKHVVSSTLTDPGWKNVSVISAEPVGAVKALKDRPGRELQVHGSWQLARTLHDAGLVDEYRLLVCPVVIGIGKRLFDADSAPSGFTLVDSAVTSTGAIHQVLRPTALRIGAHVVEDGKDARKLTD</sequence>
<dbReference type="Pfam" id="PF01872">
    <property type="entry name" value="RibD_C"/>
    <property type="match status" value="1"/>
</dbReference>
<dbReference type="Gene3D" id="3.40.430.10">
    <property type="entry name" value="Dihydrofolate Reductase, subunit A"/>
    <property type="match status" value="1"/>
</dbReference>
<dbReference type="InterPro" id="IPR050765">
    <property type="entry name" value="Riboflavin_Biosynth_HTPR"/>
</dbReference>
<gene>
    <name evidence="2" type="ORF">FHX44_116384</name>
</gene>
<protein>
    <submittedName>
        <fullName evidence="2">Dihydrofolate reductase</fullName>
    </submittedName>
</protein>
<proteinExistence type="predicted"/>
<comment type="caution">
    <text evidence="2">The sequence shown here is derived from an EMBL/GenBank/DDBJ whole genome shotgun (WGS) entry which is preliminary data.</text>
</comment>
<dbReference type="RefSeq" id="WP_147259113.1">
    <property type="nucleotide sequence ID" value="NZ_VIWU01000001.1"/>
</dbReference>
<accession>A0A561T012</accession>
<dbReference type="AlphaFoldDB" id="A0A561T012"/>
<evidence type="ECO:0000313" key="2">
    <source>
        <dbReference type="EMBL" id="TWF80441.1"/>
    </source>
</evidence>
<keyword evidence="3" id="KW-1185">Reference proteome</keyword>
<evidence type="ECO:0000313" key="3">
    <source>
        <dbReference type="Proteomes" id="UP000321261"/>
    </source>
</evidence>
<dbReference type="InterPro" id="IPR002734">
    <property type="entry name" value="RibDG_C"/>
</dbReference>
<dbReference type="GO" id="GO:0008703">
    <property type="term" value="F:5-amino-6-(5-phosphoribosylamino)uracil reductase activity"/>
    <property type="evidence" value="ECO:0007669"/>
    <property type="project" value="InterPro"/>
</dbReference>
<dbReference type="GO" id="GO:0009231">
    <property type="term" value="P:riboflavin biosynthetic process"/>
    <property type="evidence" value="ECO:0007669"/>
    <property type="project" value="InterPro"/>
</dbReference>
<dbReference type="PANTHER" id="PTHR38011:SF2">
    <property type="entry name" value="BIFUNCTIONAL DEAMINASE-REDUCTASE DOMAIN PROTEIN"/>
    <property type="match status" value="1"/>
</dbReference>
<dbReference type="EMBL" id="VIWU01000001">
    <property type="protein sequence ID" value="TWF80441.1"/>
    <property type="molecule type" value="Genomic_DNA"/>
</dbReference>
<dbReference type="SUPFAM" id="SSF53597">
    <property type="entry name" value="Dihydrofolate reductase-like"/>
    <property type="match status" value="1"/>
</dbReference>
<evidence type="ECO:0000259" key="1">
    <source>
        <dbReference type="Pfam" id="PF01872"/>
    </source>
</evidence>